<keyword evidence="3" id="KW-0443">Lipid metabolism</keyword>
<dbReference type="PANTHER" id="PTHR45648:SF9">
    <property type="entry name" value="PROLINE-RICH PROTEIN APG, PUTATIVE-RELATED"/>
    <property type="match status" value="1"/>
</dbReference>
<keyword evidence="3" id="KW-0442">Lipid degradation</keyword>
<dbReference type="Proteomes" id="UP000790787">
    <property type="component" value="Chromosome 14"/>
</dbReference>
<organism evidence="4 5">
    <name type="scientific">Nicotiana tabacum</name>
    <name type="common">Common tobacco</name>
    <dbReference type="NCBI Taxonomy" id="4097"/>
    <lineage>
        <taxon>Eukaryota</taxon>
        <taxon>Viridiplantae</taxon>
        <taxon>Streptophyta</taxon>
        <taxon>Embryophyta</taxon>
        <taxon>Tracheophyta</taxon>
        <taxon>Spermatophyta</taxon>
        <taxon>Magnoliopsida</taxon>
        <taxon>eudicotyledons</taxon>
        <taxon>Gunneridae</taxon>
        <taxon>Pentapetalae</taxon>
        <taxon>asterids</taxon>
        <taxon>lamiids</taxon>
        <taxon>Solanales</taxon>
        <taxon>Solanaceae</taxon>
        <taxon>Nicotianoideae</taxon>
        <taxon>Nicotianeae</taxon>
        <taxon>Nicotiana</taxon>
    </lineage>
</organism>
<dbReference type="STRING" id="4097.A0A1S4CLM8"/>
<dbReference type="KEGG" id="nta:107820394"/>
<dbReference type="InterPro" id="IPR036514">
    <property type="entry name" value="SGNH_hydro_sf"/>
</dbReference>
<dbReference type="Pfam" id="PF00657">
    <property type="entry name" value="Lipase_GDSL"/>
    <property type="match status" value="1"/>
</dbReference>
<dbReference type="GO" id="GO:0016788">
    <property type="term" value="F:hydrolase activity, acting on ester bonds"/>
    <property type="evidence" value="ECO:0007669"/>
    <property type="project" value="InterPro"/>
</dbReference>
<accession>A0A1S4CLM8</accession>
<reference evidence="4" key="1">
    <citation type="journal article" date="2014" name="Nat. Commun.">
        <title>The tobacco genome sequence and its comparison with those of tomato and potato.</title>
        <authorList>
            <person name="Sierro N."/>
            <person name="Battey J.N."/>
            <person name="Ouadi S."/>
            <person name="Bakaher N."/>
            <person name="Bovet L."/>
            <person name="Willig A."/>
            <person name="Goepfert S."/>
            <person name="Peitsch M.C."/>
            <person name="Ivanov N.V."/>
        </authorList>
    </citation>
    <scope>NUCLEOTIDE SEQUENCE [LARGE SCALE GENOMIC DNA]</scope>
</reference>
<name>A0A1S4CLM8_TOBAC</name>
<dbReference type="GO" id="GO:0016042">
    <property type="term" value="P:lipid catabolic process"/>
    <property type="evidence" value="ECO:0007669"/>
    <property type="project" value="UniProtKB-KW"/>
</dbReference>
<dbReference type="InterPro" id="IPR051058">
    <property type="entry name" value="GDSL_Est/Lipase"/>
</dbReference>
<keyword evidence="4" id="KW-1185">Reference proteome</keyword>
<comment type="similarity">
    <text evidence="1">Belongs to the 'GDSL' lipolytic enzyme family.</text>
</comment>
<evidence type="ECO:0000313" key="4">
    <source>
        <dbReference type="Proteomes" id="UP000790787"/>
    </source>
</evidence>
<dbReference type="OrthoDB" id="1600564at2759"/>
<protein>
    <submittedName>
        <fullName evidence="5">GDSL esterase/lipase At4g16230</fullName>
    </submittedName>
</protein>
<dbReference type="RefSeq" id="XP_016502162.1">
    <property type="nucleotide sequence ID" value="XM_016646676.2"/>
</dbReference>
<keyword evidence="2" id="KW-0378">Hydrolase</keyword>
<dbReference type="RefSeq" id="XP_016502162.1">
    <property type="nucleotide sequence ID" value="XM_016646676.1"/>
</dbReference>
<reference evidence="5" key="2">
    <citation type="submission" date="2025-08" db="UniProtKB">
        <authorList>
            <consortium name="RefSeq"/>
        </authorList>
    </citation>
    <scope>IDENTIFICATION</scope>
    <source>
        <tissue evidence="5">Leaf</tissue>
    </source>
</reference>
<gene>
    <name evidence="5" type="primary">LOC107820394</name>
</gene>
<dbReference type="SMR" id="A0A1S4CLM8"/>
<sequence length="169" mass="18407">MIFVQNHMQRLYSLGARKVIVVNVGPIGCIPYQRAINPSAGDNCVNFPNGLAQLYNTQLRGLVSELSSKLTGSKFVYADAYGIVQDIIQNYSSYGFENANSACCSGGGRFGEIIPCGPSSKICANRSKYVFCDPYHPTDAANIIIAKRLLDGNSPDIWPMNVRQLFASS</sequence>
<evidence type="ECO:0000313" key="5">
    <source>
        <dbReference type="RefSeq" id="XP_016502162.1"/>
    </source>
</evidence>
<dbReference type="PaxDb" id="4097-A0A1S4CLM8"/>
<dbReference type="PANTHER" id="PTHR45648">
    <property type="entry name" value="GDSL LIPASE/ACYLHYDROLASE FAMILY PROTEIN (AFU_ORTHOLOGUE AFUA_4G14700)"/>
    <property type="match status" value="1"/>
</dbReference>
<dbReference type="Gene3D" id="3.40.50.1110">
    <property type="entry name" value="SGNH hydrolase"/>
    <property type="match status" value="1"/>
</dbReference>
<evidence type="ECO:0000256" key="1">
    <source>
        <dbReference type="ARBA" id="ARBA00008668"/>
    </source>
</evidence>
<evidence type="ECO:0000256" key="2">
    <source>
        <dbReference type="ARBA" id="ARBA00022801"/>
    </source>
</evidence>
<dbReference type="OMA" id="IAQAFCN"/>
<proteinExistence type="inferred from homology"/>
<dbReference type="InterPro" id="IPR001087">
    <property type="entry name" value="GDSL"/>
</dbReference>
<dbReference type="AlphaFoldDB" id="A0A1S4CLM8"/>
<dbReference type="GeneID" id="107820394"/>
<evidence type="ECO:0000256" key="3">
    <source>
        <dbReference type="ARBA" id="ARBA00022963"/>
    </source>
</evidence>